<organism evidence="2">
    <name type="scientific">Sesamum angustifolium</name>
    <dbReference type="NCBI Taxonomy" id="2727405"/>
    <lineage>
        <taxon>Eukaryota</taxon>
        <taxon>Viridiplantae</taxon>
        <taxon>Streptophyta</taxon>
        <taxon>Embryophyta</taxon>
        <taxon>Tracheophyta</taxon>
        <taxon>Spermatophyta</taxon>
        <taxon>Magnoliopsida</taxon>
        <taxon>eudicotyledons</taxon>
        <taxon>Gunneridae</taxon>
        <taxon>Pentapetalae</taxon>
        <taxon>asterids</taxon>
        <taxon>lamiids</taxon>
        <taxon>Lamiales</taxon>
        <taxon>Pedaliaceae</taxon>
        <taxon>Sesamum</taxon>
    </lineage>
</organism>
<comment type="caution">
    <text evidence="2">The sequence shown here is derived from an EMBL/GenBank/DDBJ whole genome shotgun (WGS) entry which is preliminary data.</text>
</comment>
<protein>
    <recommendedName>
        <fullName evidence="1">Retrotransposon Copia-like N-terminal domain-containing protein</fullName>
    </recommendedName>
</protein>
<dbReference type="InterPro" id="IPR029472">
    <property type="entry name" value="Copia-like_N"/>
</dbReference>
<reference evidence="2" key="1">
    <citation type="submission" date="2020-06" db="EMBL/GenBank/DDBJ databases">
        <authorList>
            <person name="Li T."/>
            <person name="Hu X."/>
            <person name="Zhang T."/>
            <person name="Song X."/>
            <person name="Zhang H."/>
            <person name="Dai N."/>
            <person name="Sheng W."/>
            <person name="Hou X."/>
            <person name="Wei L."/>
        </authorList>
    </citation>
    <scope>NUCLEOTIDE SEQUENCE</scope>
    <source>
        <strain evidence="2">G01</strain>
        <tissue evidence="2">Leaf</tissue>
    </source>
</reference>
<evidence type="ECO:0000313" key="2">
    <source>
        <dbReference type="EMBL" id="KAL0359846.1"/>
    </source>
</evidence>
<reference evidence="2" key="2">
    <citation type="journal article" date="2024" name="Plant">
        <title>Genomic evolution and insights into agronomic trait innovations of Sesamum species.</title>
        <authorList>
            <person name="Miao H."/>
            <person name="Wang L."/>
            <person name="Qu L."/>
            <person name="Liu H."/>
            <person name="Sun Y."/>
            <person name="Le M."/>
            <person name="Wang Q."/>
            <person name="Wei S."/>
            <person name="Zheng Y."/>
            <person name="Lin W."/>
            <person name="Duan Y."/>
            <person name="Cao H."/>
            <person name="Xiong S."/>
            <person name="Wang X."/>
            <person name="Wei L."/>
            <person name="Li C."/>
            <person name="Ma Q."/>
            <person name="Ju M."/>
            <person name="Zhao R."/>
            <person name="Li G."/>
            <person name="Mu C."/>
            <person name="Tian Q."/>
            <person name="Mei H."/>
            <person name="Zhang T."/>
            <person name="Gao T."/>
            <person name="Zhang H."/>
        </authorList>
    </citation>
    <scope>NUCLEOTIDE SEQUENCE</scope>
    <source>
        <strain evidence="2">G01</strain>
    </source>
</reference>
<name>A0AAW2PWE1_9LAMI</name>
<proteinExistence type="predicted"/>
<feature type="domain" description="Retrotransposon Copia-like N-terminal" evidence="1">
    <location>
        <begin position="33"/>
        <end position="77"/>
    </location>
</feature>
<dbReference type="Pfam" id="PF14244">
    <property type="entry name" value="Retrotran_gag_3"/>
    <property type="match status" value="1"/>
</dbReference>
<dbReference type="PANTHER" id="PTHR37610">
    <property type="entry name" value="CCHC-TYPE DOMAIN-CONTAINING PROTEIN"/>
    <property type="match status" value="1"/>
</dbReference>
<dbReference type="AlphaFoldDB" id="A0AAW2PWE1"/>
<feature type="non-terminal residue" evidence="2">
    <location>
        <position position="124"/>
    </location>
</feature>
<dbReference type="EMBL" id="JACGWK010000004">
    <property type="protein sequence ID" value="KAL0359846.1"/>
    <property type="molecule type" value="Genomic_DNA"/>
</dbReference>
<gene>
    <name evidence="2" type="ORF">Sangu_0834000</name>
</gene>
<sequence length="124" mass="13515">MEGSSNPNLQVPIAATETSSSIDGVTTRVQLLENSSMIMISAPLNGNNCLTWSRSVCIALEGKDKLGFIDGLVSKPAEGSSEYKQWRIADSVVRTWILSTISKDIVNTFLYSSSTRSLWVELEA</sequence>
<dbReference type="PANTHER" id="PTHR37610:SF40">
    <property type="entry name" value="OS01G0909600 PROTEIN"/>
    <property type="match status" value="1"/>
</dbReference>
<evidence type="ECO:0000259" key="1">
    <source>
        <dbReference type="Pfam" id="PF14244"/>
    </source>
</evidence>
<accession>A0AAW2PWE1</accession>